<dbReference type="Proteomes" id="UP000886885">
    <property type="component" value="Chromosome 7A"/>
</dbReference>
<dbReference type="EMBL" id="JAAWWB010000013">
    <property type="protein sequence ID" value="KAG6768182.1"/>
    <property type="molecule type" value="Genomic_DNA"/>
</dbReference>
<dbReference type="AlphaFoldDB" id="A0A8X7ZIC0"/>
<organism evidence="2 3">
    <name type="scientific">Populus tomentosa</name>
    <name type="common">Chinese white poplar</name>
    <dbReference type="NCBI Taxonomy" id="118781"/>
    <lineage>
        <taxon>Eukaryota</taxon>
        <taxon>Viridiplantae</taxon>
        <taxon>Streptophyta</taxon>
        <taxon>Embryophyta</taxon>
        <taxon>Tracheophyta</taxon>
        <taxon>Spermatophyta</taxon>
        <taxon>Magnoliopsida</taxon>
        <taxon>eudicotyledons</taxon>
        <taxon>Gunneridae</taxon>
        <taxon>Pentapetalae</taxon>
        <taxon>rosids</taxon>
        <taxon>fabids</taxon>
        <taxon>Malpighiales</taxon>
        <taxon>Salicaceae</taxon>
        <taxon>Saliceae</taxon>
        <taxon>Populus</taxon>
    </lineage>
</organism>
<evidence type="ECO:0000256" key="1">
    <source>
        <dbReference type="SAM" id="MobiDB-lite"/>
    </source>
</evidence>
<proteinExistence type="predicted"/>
<reference evidence="2" key="1">
    <citation type="journal article" date="2020" name="bioRxiv">
        <title>Hybrid origin of Populus tomentosa Carr. identified through genome sequencing and phylogenomic analysis.</title>
        <authorList>
            <person name="An X."/>
            <person name="Gao K."/>
            <person name="Chen Z."/>
            <person name="Li J."/>
            <person name="Yang X."/>
            <person name="Yang X."/>
            <person name="Zhou J."/>
            <person name="Guo T."/>
            <person name="Zhao T."/>
            <person name="Huang S."/>
            <person name="Miao D."/>
            <person name="Khan W.U."/>
            <person name="Rao P."/>
            <person name="Ye M."/>
            <person name="Lei B."/>
            <person name="Liao W."/>
            <person name="Wang J."/>
            <person name="Ji L."/>
            <person name="Li Y."/>
            <person name="Guo B."/>
            <person name="Mustafa N.S."/>
            <person name="Li S."/>
            <person name="Yun Q."/>
            <person name="Keller S.R."/>
            <person name="Mao J."/>
            <person name="Zhang R."/>
            <person name="Strauss S.H."/>
        </authorList>
    </citation>
    <scope>NUCLEOTIDE SEQUENCE</scope>
    <source>
        <strain evidence="2">GM15</strain>
        <tissue evidence="2">Leaf</tissue>
    </source>
</reference>
<evidence type="ECO:0000313" key="2">
    <source>
        <dbReference type="EMBL" id="KAG6768182.1"/>
    </source>
</evidence>
<name>A0A8X7ZIC0_POPTO</name>
<accession>A0A8X7ZIC0</accession>
<feature type="compositionally biased region" description="Basic and acidic residues" evidence="1">
    <location>
        <begin position="96"/>
        <end position="132"/>
    </location>
</feature>
<keyword evidence="3" id="KW-1185">Reference proteome</keyword>
<protein>
    <submittedName>
        <fullName evidence="2">Uncharacterized protein</fullName>
    </submittedName>
</protein>
<gene>
    <name evidence="2" type="ORF">POTOM_027079</name>
</gene>
<sequence length="158" mass="17487">MPRFRQGRAPINYTSAIFVSEALHSIKPTDQSGVLQSFRFRNFTSISKLKLQQSLCVHTPTKCKGAGLTHTNGGALLFCCKPASEERSLRFSSGDAEGRRGRMQIEGRELIDTETDTEGRRGRMKIEGEGRASVKRQMRKGEDDKSSVSLLFGVGGDF</sequence>
<feature type="region of interest" description="Disordered" evidence="1">
    <location>
        <begin position="90"/>
        <end position="141"/>
    </location>
</feature>
<evidence type="ECO:0000313" key="3">
    <source>
        <dbReference type="Proteomes" id="UP000886885"/>
    </source>
</evidence>
<comment type="caution">
    <text evidence="2">The sequence shown here is derived from an EMBL/GenBank/DDBJ whole genome shotgun (WGS) entry which is preliminary data.</text>
</comment>